<evidence type="ECO:0000259" key="2">
    <source>
        <dbReference type="Pfam" id="PF07179"/>
    </source>
</evidence>
<feature type="domain" description="SseB protein N-terminal" evidence="2">
    <location>
        <begin position="15"/>
        <end position="110"/>
    </location>
</feature>
<dbReference type="AlphaFoldDB" id="A0A7H9BRN6"/>
<dbReference type="Pfam" id="PF07179">
    <property type="entry name" value="SseB"/>
    <property type="match status" value="1"/>
</dbReference>
<sequence>MTPLDELCQVPFHEADAPARSRILSRLADTELFVALLAEPADDRAELRLFDLPEGRFALACDREERLAGFVGGPVAYLALPGRVLAAALAEEGRGLLVNPGHASQLMLDAGVLGWLVGALQARPGMAPDEAARRLGAPSPEAVALLAEPLAQRLGDMAGLVGRLALVAAEWQDGRQGHALILAGVDPAHQAAVAKALAELLAFLPELPGGVDIGFAEPDLPTGALVMEPPPPAPAPEPVRRDPSAPPRLR</sequence>
<evidence type="ECO:0000313" key="4">
    <source>
        <dbReference type="Proteomes" id="UP000509322"/>
    </source>
</evidence>
<dbReference type="RefSeq" id="WP_024845666.1">
    <property type="nucleotide sequence ID" value="NZ_CP038206.1"/>
</dbReference>
<gene>
    <name evidence="3" type="ORF">HYQ43_05085</name>
</gene>
<evidence type="ECO:0000313" key="3">
    <source>
        <dbReference type="EMBL" id="QLH13646.1"/>
    </source>
</evidence>
<organism evidence="3 4">
    <name type="scientific">Paracoccus pantotrophus</name>
    <name type="common">Thiosphaera pantotropha</name>
    <dbReference type="NCBI Taxonomy" id="82367"/>
    <lineage>
        <taxon>Bacteria</taxon>
        <taxon>Pseudomonadati</taxon>
        <taxon>Pseudomonadota</taxon>
        <taxon>Alphaproteobacteria</taxon>
        <taxon>Rhodobacterales</taxon>
        <taxon>Paracoccaceae</taxon>
        <taxon>Paracoccus</taxon>
    </lineage>
</organism>
<accession>A0A7H9BRN6</accession>
<feature type="region of interest" description="Disordered" evidence="1">
    <location>
        <begin position="221"/>
        <end position="250"/>
    </location>
</feature>
<reference evidence="3 4" key="1">
    <citation type="submission" date="2020-07" db="EMBL/GenBank/DDBJ databases">
        <title>The complete genome of Paracoccus pantotrophus ACCC 10489.</title>
        <authorList>
            <person name="Si Y."/>
        </authorList>
    </citation>
    <scope>NUCLEOTIDE SEQUENCE [LARGE SCALE GENOMIC DNA]</scope>
    <source>
        <strain evidence="3 4">ACCC10489</strain>
    </source>
</reference>
<dbReference type="EMBL" id="CP058689">
    <property type="protein sequence ID" value="QLH13646.1"/>
    <property type="molecule type" value="Genomic_DNA"/>
</dbReference>
<dbReference type="InterPro" id="IPR009839">
    <property type="entry name" value="SseB_N"/>
</dbReference>
<feature type="compositionally biased region" description="Pro residues" evidence="1">
    <location>
        <begin position="228"/>
        <end position="237"/>
    </location>
</feature>
<proteinExistence type="predicted"/>
<dbReference type="Proteomes" id="UP000509322">
    <property type="component" value="Chromosome 1"/>
</dbReference>
<evidence type="ECO:0000256" key="1">
    <source>
        <dbReference type="SAM" id="MobiDB-lite"/>
    </source>
</evidence>
<protein>
    <submittedName>
        <fullName evidence="3">SseB family protein</fullName>
    </submittedName>
</protein>
<name>A0A7H9BRN6_PARPN</name>